<name>A0A1G6Z6T1_9SPHI</name>
<proteinExistence type="predicted"/>
<evidence type="ECO:0000313" key="1">
    <source>
        <dbReference type="EMBL" id="SDD97575.1"/>
    </source>
</evidence>
<dbReference type="STRING" id="1391627.SAMN05216464_103215"/>
<accession>A0A1G6Z6T1</accession>
<dbReference type="EMBL" id="FNAI01000003">
    <property type="protein sequence ID" value="SDD97575.1"/>
    <property type="molecule type" value="Genomic_DNA"/>
</dbReference>
<keyword evidence="2" id="KW-1185">Reference proteome</keyword>
<sequence length="90" mass="9931">MTAFSQQKINTKLAAQIDSLKAEGQKPVKLPAADAPAAFQLAIHHNFPLVSKIFDTYGFPSIKMVGKKARTITGSLYSIATLTWTFKKQY</sequence>
<evidence type="ECO:0000313" key="2">
    <source>
        <dbReference type="Proteomes" id="UP000199072"/>
    </source>
</evidence>
<gene>
    <name evidence="1" type="ORF">SAMN05216464_103215</name>
</gene>
<organism evidence="1 2">
    <name type="scientific">Mucilaginibacter pineti</name>
    <dbReference type="NCBI Taxonomy" id="1391627"/>
    <lineage>
        <taxon>Bacteria</taxon>
        <taxon>Pseudomonadati</taxon>
        <taxon>Bacteroidota</taxon>
        <taxon>Sphingobacteriia</taxon>
        <taxon>Sphingobacteriales</taxon>
        <taxon>Sphingobacteriaceae</taxon>
        <taxon>Mucilaginibacter</taxon>
    </lineage>
</organism>
<dbReference type="Proteomes" id="UP000199072">
    <property type="component" value="Unassembled WGS sequence"/>
</dbReference>
<dbReference type="AlphaFoldDB" id="A0A1G6Z6T1"/>
<reference evidence="1 2" key="1">
    <citation type="submission" date="2016-10" db="EMBL/GenBank/DDBJ databases">
        <authorList>
            <person name="de Groot N.N."/>
        </authorList>
    </citation>
    <scope>NUCLEOTIDE SEQUENCE [LARGE SCALE GENOMIC DNA]</scope>
    <source>
        <strain evidence="1 2">47C3B</strain>
    </source>
</reference>
<protein>
    <submittedName>
        <fullName evidence="1">Uncharacterized protein</fullName>
    </submittedName>
</protein>